<keyword evidence="3" id="KW-0812">Transmembrane</keyword>
<proteinExistence type="predicted"/>
<dbReference type="OrthoDB" id="9991628at2759"/>
<dbReference type="InterPro" id="IPR023415">
    <property type="entry name" value="LDLR_class-A_CS"/>
</dbReference>
<dbReference type="Pfam" id="PF00057">
    <property type="entry name" value="Ldl_recept_a"/>
    <property type="match status" value="3"/>
</dbReference>
<sequence>CHSHELQCRNGHCVDKTLVCNGEDDCEDGTDELHCKKEQVTSAGNQSNHRCSPNEFSCQSNNACLPSSSRCDGKADCPLGEDEKGCDGCGLDEFQCSSTRQCISNKWKCDGVSDCTDHSDEKDCTQKVQIFKKSGNRIELVNELVQAFRQPNFLRPERNFYLVIYSSYRGSDMEYVFATNTEIRFKSKSLTKVDLAFKSSRQNLVRGMDIDMSSKVVYWSSDFETKNAQIGPFLWPEKNKIENTKNANISIYIMPAHGITNNTMTIIRGDSGLRQQGDSGLEEEYNVIFNHWTLGKNHLKQIAGPDSVLSAAAIQ</sequence>
<evidence type="ECO:0000256" key="8">
    <source>
        <dbReference type="ARBA" id="ARBA00023170"/>
    </source>
</evidence>
<accession>A0A6H5G5M6</accession>
<organism evidence="11 12">
    <name type="scientific">Nesidiocoris tenuis</name>
    <dbReference type="NCBI Taxonomy" id="355587"/>
    <lineage>
        <taxon>Eukaryota</taxon>
        <taxon>Metazoa</taxon>
        <taxon>Ecdysozoa</taxon>
        <taxon>Arthropoda</taxon>
        <taxon>Hexapoda</taxon>
        <taxon>Insecta</taxon>
        <taxon>Pterygota</taxon>
        <taxon>Neoptera</taxon>
        <taxon>Paraneoptera</taxon>
        <taxon>Hemiptera</taxon>
        <taxon>Heteroptera</taxon>
        <taxon>Panheteroptera</taxon>
        <taxon>Cimicomorpha</taxon>
        <taxon>Miridae</taxon>
        <taxon>Dicyphina</taxon>
        <taxon>Nesidiocoris</taxon>
    </lineage>
</organism>
<protein>
    <submittedName>
        <fullName evidence="11">Uncharacterized protein</fullName>
    </submittedName>
</protein>
<gene>
    <name evidence="11" type="ORF">NTEN_LOCUS3802</name>
</gene>
<keyword evidence="9" id="KW-0325">Glycoprotein</keyword>
<dbReference type="GO" id="GO:0012505">
    <property type="term" value="C:endomembrane system"/>
    <property type="evidence" value="ECO:0007669"/>
    <property type="project" value="UniProtKB-SubCell"/>
</dbReference>
<keyword evidence="6" id="KW-0472">Membrane</keyword>
<dbReference type="PROSITE" id="PS01209">
    <property type="entry name" value="LDLRA_1"/>
    <property type="match status" value="2"/>
</dbReference>
<dbReference type="InterPro" id="IPR036055">
    <property type="entry name" value="LDL_receptor-like_sf"/>
</dbReference>
<dbReference type="PRINTS" id="PR00261">
    <property type="entry name" value="LDLRECEPTOR"/>
</dbReference>
<evidence type="ECO:0000313" key="11">
    <source>
        <dbReference type="EMBL" id="CAA9997508.1"/>
    </source>
</evidence>
<dbReference type="EMBL" id="CADCXU010005876">
    <property type="protein sequence ID" value="CAA9997508.1"/>
    <property type="molecule type" value="Genomic_DNA"/>
</dbReference>
<keyword evidence="7 10" id="KW-1015">Disulfide bond</keyword>
<dbReference type="PROSITE" id="PS50068">
    <property type="entry name" value="LDLRA_2"/>
    <property type="match status" value="3"/>
</dbReference>
<dbReference type="FunFam" id="4.10.400.10:FF:000045">
    <property type="entry name" value="Low-density lipoprotein receptor-related protein 2"/>
    <property type="match status" value="1"/>
</dbReference>
<name>A0A6H5G5M6_9HEMI</name>
<comment type="subcellular location">
    <subcellularLocation>
        <location evidence="2">Endomembrane system</location>
    </subcellularLocation>
    <subcellularLocation>
        <location evidence="1">Membrane</location>
        <topology evidence="1">Single-pass membrane protein</topology>
    </subcellularLocation>
</comment>
<evidence type="ECO:0000256" key="10">
    <source>
        <dbReference type="PROSITE-ProRule" id="PRU00124"/>
    </source>
</evidence>
<feature type="disulfide bond" evidence="10">
    <location>
        <begin position="20"/>
        <end position="35"/>
    </location>
</feature>
<dbReference type="PANTHER" id="PTHR22722:SF5">
    <property type="entry name" value="LOW-DENSITY LIPOPROTEIN RECEPTOR-RELATED PROTEIN 1B"/>
    <property type="match status" value="1"/>
</dbReference>
<keyword evidence="12" id="KW-1185">Reference proteome</keyword>
<dbReference type="AlphaFoldDB" id="A0A6H5G5M6"/>
<comment type="caution">
    <text evidence="10">Lacks conserved residue(s) required for the propagation of feature annotation.</text>
</comment>
<evidence type="ECO:0000256" key="2">
    <source>
        <dbReference type="ARBA" id="ARBA00004308"/>
    </source>
</evidence>
<evidence type="ECO:0000256" key="6">
    <source>
        <dbReference type="ARBA" id="ARBA00023136"/>
    </source>
</evidence>
<dbReference type="SUPFAM" id="SSF57424">
    <property type="entry name" value="LDL receptor-like module"/>
    <property type="match status" value="3"/>
</dbReference>
<reference evidence="11 12" key="1">
    <citation type="submission" date="2020-02" db="EMBL/GenBank/DDBJ databases">
        <authorList>
            <person name="Ferguson B K."/>
        </authorList>
    </citation>
    <scope>NUCLEOTIDE SEQUENCE [LARGE SCALE GENOMIC DNA]</scope>
</reference>
<evidence type="ECO:0000256" key="3">
    <source>
        <dbReference type="ARBA" id="ARBA00022692"/>
    </source>
</evidence>
<dbReference type="Gene3D" id="4.10.400.10">
    <property type="entry name" value="Low-density Lipoprotein Receptor"/>
    <property type="match status" value="3"/>
</dbReference>
<dbReference type="GO" id="GO:0005886">
    <property type="term" value="C:plasma membrane"/>
    <property type="evidence" value="ECO:0007669"/>
    <property type="project" value="TreeGrafter"/>
</dbReference>
<evidence type="ECO:0000256" key="5">
    <source>
        <dbReference type="ARBA" id="ARBA00022989"/>
    </source>
</evidence>
<evidence type="ECO:0000256" key="7">
    <source>
        <dbReference type="ARBA" id="ARBA00023157"/>
    </source>
</evidence>
<feature type="disulfide bond" evidence="10">
    <location>
        <begin position="1"/>
        <end position="13"/>
    </location>
</feature>
<dbReference type="PANTHER" id="PTHR22722">
    <property type="entry name" value="LOW-DENSITY LIPOPROTEIN RECEPTOR-RELATED PROTEIN 2-RELATED"/>
    <property type="match status" value="1"/>
</dbReference>
<dbReference type="InterPro" id="IPR002172">
    <property type="entry name" value="LDrepeatLR_classA_rpt"/>
</dbReference>
<keyword evidence="8" id="KW-0675">Receptor</keyword>
<evidence type="ECO:0000256" key="4">
    <source>
        <dbReference type="ARBA" id="ARBA00022737"/>
    </source>
</evidence>
<dbReference type="GO" id="GO:0043235">
    <property type="term" value="C:receptor complex"/>
    <property type="evidence" value="ECO:0007669"/>
    <property type="project" value="TreeGrafter"/>
</dbReference>
<dbReference type="GO" id="GO:0005041">
    <property type="term" value="F:low-density lipoprotein particle receptor activity"/>
    <property type="evidence" value="ECO:0007669"/>
    <property type="project" value="TreeGrafter"/>
</dbReference>
<feature type="disulfide bond" evidence="10">
    <location>
        <begin position="71"/>
        <end position="86"/>
    </location>
</feature>
<feature type="non-terminal residue" evidence="11">
    <location>
        <position position="1"/>
    </location>
</feature>
<feature type="disulfide bond" evidence="10">
    <location>
        <begin position="8"/>
        <end position="26"/>
    </location>
</feature>
<evidence type="ECO:0000256" key="1">
    <source>
        <dbReference type="ARBA" id="ARBA00004167"/>
    </source>
</evidence>
<dbReference type="InterPro" id="IPR051221">
    <property type="entry name" value="LDLR-related"/>
</dbReference>
<keyword evidence="4" id="KW-0677">Repeat</keyword>
<evidence type="ECO:0000256" key="9">
    <source>
        <dbReference type="ARBA" id="ARBA00023180"/>
    </source>
</evidence>
<feature type="disulfide bond" evidence="10">
    <location>
        <begin position="109"/>
        <end position="124"/>
    </location>
</feature>
<evidence type="ECO:0000313" key="12">
    <source>
        <dbReference type="Proteomes" id="UP000479000"/>
    </source>
</evidence>
<keyword evidence="5" id="KW-1133">Transmembrane helix</keyword>
<dbReference type="CDD" id="cd00112">
    <property type="entry name" value="LDLa"/>
    <property type="match status" value="3"/>
</dbReference>
<dbReference type="Proteomes" id="UP000479000">
    <property type="component" value="Unassembled WGS sequence"/>
</dbReference>
<dbReference type="SMART" id="SM00192">
    <property type="entry name" value="LDLa"/>
    <property type="match status" value="3"/>
</dbReference>